<dbReference type="PANTHER" id="PTHR30349">
    <property type="entry name" value="PHAGE INTEGRASE-RELATED"/>
    <property type="match status" value="1"/>
</dbReference>
<dbReference type="SUPFAM" id="SSF56349">
    <property type="entry name" value="DNA breaking-rejoining enzymes"/>
    <property type="match status" value="1"/>
</dbReference>
<gene>
    <name evidence="4" type="ORF">EZH22_21595</name>
</gene>
<dbReference type="InterPro" id="IPR013762">
    <property type="entry name" value="Integrase-like_cat_sf"/>
</dbReference>
<dbReference type="PROSITE" id="PS51898">
    <property type="entry name" value="TYR_RECOMBINASE"/>
    <property type="match status" value="1"/>
</dbReference>
<evidence type="ECO:0000313" key="5">
    <source>
        <dbReference type="Proteomes" id="UP000596427"/>
    </source>
</evidence>
<name>A0A974PLY6_9HYPH</name>
<dbReference type="RefSeq" id="WP_203192492.1">
    <property type="nucleotide sequence ID" value="NZ_CP063362.1"/>
</dbReference>
<dbReference type="PANTHER" id="PTHR30349:SF64">
    <property type="entry name" value="PROPHAGE INTEGRASE INTD-RELATED"/>
    <property type="match status" value="1"/>
</dbReference>
<keyword evidence="5" id="KW-1185">Reference proteome</keyword>
<evidence type="ECO:0000256" key="1">
    <source>
        <dbReference type="ARBA" id="ARBA00022908"/>
    </source>
</evidence>
<dbReference type="InterPro" id="IPR050090">
    <property type="entry name" value="Tyrosine_recombinase_XerCD"/>
</dbReference>
<evidence type="ECO:0000259" key="3">
    <source>
        <dbReference type="PROSITE" id="PS51898"/>
    </source>
</evidence>
<proteinExistence type="predicted"/>
<organism evidence="4 5">
    <name type="scientific">Xanthobacter dioxanivorans</name>
    <dbReference type="NCBI Taxonomy" id="2528964"/>
    <lineage>
        <taxon>Bacteria</taxon>
        <taxon>Pseudomonadati</taxon>
        <taxon>Pseudomonadota</taxon>
        <taxon>Alphaproteobacteria</taxon>
        <taxon>Hyphomicrobiales</taxon>
        <taxon>Xanthobacteraceae</taxon>
        <taxon>Xanthobacter</taxon>
    </lineage>
</organism>
<dbReference type="Gene3D" id="1.10.443.10">
    <property type="entry name" value="Intergrase catalytic core"/>
    <property type="match status" value="1"/>
</dbReference>
<accession>A0A974PLY6</accession>
<dbReference type="KEGG" id="xdi:EZH22_21595"/>
<sequence length="427" mass="47110">MAVRQRGTKFLADFMVAGIRYREMFTSPTEAQAWEFKTRADLALGKPVEKREFNPTAAAGGLDVLRGLFNHVVRVHWSGAKSAADQKRNAQRFVDFVGGKVPPKSAFSAEKLGDFLAELKASGCSNGTINRYLSNVSKMARVALKADKLDKMPDIPWQKEGPGRTVAFTKDEVAAIIRLAQRWGYQREADMFQFLIDTGCRLGEAEKVRWSDFSEGFRSVTFARDITKTASDRTVPLFPTSVAALERCRAATGDLDRPFQDVKGARLRKAWYRIKEHLKLADETTIHTLRHTRCTWFALEGWDFWRIQKWMGHSSLSTTRRYTNLVSNDLDVMVAGTPMVGGTGDGGRPMPMFHAQPAHSVGAPPPVPADAVKGDLRAQITKAEQRVALLRVSYGALSKEQLVGSCVALTLKGEGLLGALPDAPGPG</sequence>
<dbReference type="GO" id="GO:0006310">
    <property type="term" value="P:DNA recombination"/>
    <property type="evidence" value="ECO:0007669"/>
    <property type="project" value="UniProtKB-KW"/>
</dbReference>
<reference evidence="4 5" key="1">
    <citation type="submission" date="2020-10" db="EMBL/GenBank/DDBJ databases">
        <title>Degradation of 1,4-Dioxane by Xanthobacter sp. YN2, via a Novel Group-2 Soluble Di-Iron Monooxygenase.</title>
        <authorList>
            <person name="Ma F."/>
            <person name="Wang Y."/>
            <person name="Yang J."/>
            <person name="Guo H."/>
            <person name="Su D."/>
            <person name="Yu L."/>
        </authorList>
    </citation>
    <scope>NUCLEOTIDE SEQUENCE [LARGE SCALE GENOMIC DNA]</scope>
    <source>
        <strain evidence="4 5">YN2</strain>
    </source>
</reference>
<keyword evidence="1" id="KW-0229">DNA integration</keyword>
<dbReference type="CDD" id="cd00796">
    <property type="entry name" value="INT_Rci_Hp1_C"/>
    <property type="match status" value="1"/>
</dbReference>
<dbReference type="AlphaFoldDB" id="A0A974PLY6"/>
<dbReference type="InterPro" id="IPR011010">
    <property type="entry name" value="DNA_brk_join_enz"/>
</dbReference>
<dbReference type="Pfam" id="PF00589">
    <property type="entry name" value="Phage_integrase"/>
    <property type="match status" value="1"/>
</dbReference>
<dbReference type="GO" id="GO:0015074">
    <property type="term" value="P:DNA integration"/>
    <property type="evidence" value="ECO:0007669"/>
    <property type="project" value="UniProtKB-KW"/>
</dbReference>
<dbReference type="Proteomes" id="UP000596427">
    <property type="component" value="Chromosome"/>
</dbReference>
<dbReference type="InterPro" id="IPR002104">
    <property type="entry name" value="Integrase_catalytic"/>
</dbReference>
<dbReference type="GO" id="GO:0003677">
    <property type="term" value="F:DNA binding"/>
    <property type="evidence" value="ECO:0007669"/>
    <property type="project" value="InterPro"/>
</dbReference>
<dbReference type="EMBL" id="CP063362">
    <property type="protein sequence ID" value="QRG05626.1"/>
    <property type="molecule type" value="Genomic_DNA"/>
</dbReference>
<protein>
    <submittedName>
        <fullName evidence="4">Site-specific integrase</fullName>
    </submittedName>
</protein>
<keyword evidence="2" id="KW-0233">DNA recombination</keyword>
<evidence type="ECO:0000313" key="4">
    <source>
        <dbReference type="EMBL" id="QRG05626.1"/>
    </source>
</evidence>
<feature type="domain" description="Tyr recombinase" evidence="3">
    <location>
        <begin position="163"/>
        <end position="335"/>
    </location>
</feature>
<evidence type="ECO:0000256" key="2">
    <source>
        <dbReference type="ARBA" id="ARBA00023172"/>
    </source>
</evidence>